<dbReference type="InterPro" id="IPR022121">
    <property type="entry name" value="Peptidase_M73_camelysin"/>
</dbReference>
<evidence type="ECO:0008006" key="3">
    <source>
        <dbReference type="Google" id="ProtNLM"/>
    </source>
</evidence>
<organism evidence="1 2">
    <name type="scientific">Oxobacter pfennigii</name>
    <dbReference type="NCBI Taxonomy" id="36849"/>
    <lineage>
        <taxon>Bacteria</taxon>
        <taxon>Bacillati</taxon>
        <taxon>Bacillota</taxon>
        <taxon>Clostridia</taxon>
        <taxon>Eubacteriales</taxon>
        <taxon>Clostridiaceae</taxon>
        <taxon>Oxobacter</taxon>
    </lineage>
</organism>
<evidence type="ECO:0000313" key="2">
    <source>
        <dbReference type="Proteomes" id="UP000050326"/>
    </source>
</evidence>
<name>A0A0P8W920_9CLOT</name>
<dbReference type="EMBL" id="LKET01000027">
    <property type="protein sequence ID" value="KPU45149.1"/>
    <property type="molecule type" value="Genomic_DNA"/>
</dbReference>
<evidence type="ECO:0000313" key="1">
    <source>
        <dbReference type="EMBL" id="KPU45149.1"/>
    </source>
</evidence>
<dbReference type="Pfam" id="PF12389">
    <property type="entry name" value="Peptidase_M73"/>
    <property type="match status" value="1"/>
</dbReference>
<dbReference type="AlphaFoldDB" id="A0A0P8W920"/>
<protein>
    <recommendedName>
        <fullName evidence="3">Alternate signal-mediated exported protein, CPF_0494 family</fullName>
    </recommendedName>
</protein>
<proteinExistence type="predicted"/>
<accession>A0A0P8W920</accession>
<gene>
    <name evidence="1" type="ORF">OXPF_12760</name>
</gene>
<dbReference type="Proteomes" id="UP000050326">
    <property type="component" value="Unassembled WGS sequence"/>
</dbReference>
<sequence>MKKRILLGLILIGSIALGFRIGSYAWFSSTETSAGNVITAGTLSVSTDGSTVLENEENRINFNIANMQPGDVTEEFKVIVKNTGTLPAAIFGRFTMSPEPEDSSYHLFKDYEFYDYKVEYFKDGGEEVLRWEHRDDDNDPYYGTAINQDCFIRGGQAEKFEAAGGTKDLYNWITGKGPLDFMTNGDSWDMEGVGAKGYYEISFRIKYKDTATEQGQSASLGYIVKATQINQAALNDFEEALELPDGALAGQEDYLKDSAELYR</sequence>
<keyword evidence="2" id="KW-1185">Reference proteome</keyword>
<comment type="caution">
    <text evidence="1">The sequence shown here is derived from an EMBL/GenBank/DDBJ whole genome shotgun (WGS) entry which is preliminary data.</text>
</comment>
<dbReference type="OrthoDB" id="1952422at2"/>
<dbReference type="RefSeq" id="WP_054874367.1">
    <property type="nucleotide sequence ID" value="NZ_LKET01000027.1"/>
</dbReference>
<reference evidence="1 2" key="1">
    <citation type="submission" date="2015-09" db="EMBL/GenBank/DDBJ databases">
        <title>Genome sequence of Oxobacter pfennigii DSM 3222.</title>
        <authorList>
            <person name="Poehlein A."/>
            <person name="Bengelsdorf F.R."/>
            <person name="Schiel-Bengelsdorf B."/>
            <person name="Duerre P."/>
            <person name="Daniel R."/>
        </authorList>
    </citation>
    <scope>NUCLEOTIDE SEQUENCE [LARGE SCALE GENOMIC DNA]</scope>
    <source>
        <strain evidence="1 2">DSM 3222</strain>
    </source>
</reference>
<dbReference type="STRING" id="36849.OXPF_12760"/>